<feature type="transmembrane region" description="Helical" evidence="9">
    <location>
        <begin position="43"/>
        <end position="62"/>
    </location>
</feature>
<protein>
    <submittedName>
        <fullName evidence="10">Phosphate transporter</fullName>
    </submittedName>
</protein>
<feature type="transmembrane region" description="Helical" evidence="9">
    <location>
        <begin position="303"/>
        <end position="327"/>
    </location>
</feature>
<dbReference type="EMBL" id="AEGP01000029">
    <property type="protein sequence ID" value="EGG42480.1"/>
    <property type="molecule type" value="Genomic_DNA"/>
</dbReference>
<evidence type="ECO:0000256" key="5">
    <source>
        <dbReference type="ARBA" id="ARBA00022592"/>
    </source>
</evidence>
<evidence type="ECO:0000256" key="4">
    <source>
        <dbReference type="ARBA" id="ARBA00022448"/>
    </source>
</evidence>
<dbReference type="PANTHER" id="PTHR11101:SF80">
    <property type="entry name" value="PHOSPHATE TRANSPORTER"/>
    <property type="match status" value="1"/>
</dbReference>
<dbReference type="HOGENOM" id="CLU_015355_1_1_2"/>
<feature type="transmembrane region" description="Helical" evidence="9">
    <location>
        <begin position="104"/>
        <end position="125"/>
    </location>
</feature>
<keyword evidence="5" id="KW-0592">Phosphate transport</keyword>
<comment type="caution">
    <text evidence="10">The sequence shown here is derived from an EMBL/GenBank/DDBJ whole genome shotgun (WGS) entry which is preliminary data.</text>
</comment>
<dbReference type="PANTHER" id="PTHR11101">
    <property type="entry name" value="PHOSPHATE TRANSPORTER"/>
    <property type="match status" value="1"/>
</dbReference>
<evidence type="ECO:0000256" key="8">
    <source>
        <dbReference type="ARBA" id="ARBA00023136"/>
    </source>
</evidence>
<evidence type="ECO:0000256" key="1">
    <source>
        <dbReference type="ARBA" id="ARBA00001981"/>
    </source>
</evidence>
<evidence type="ECO:0000256" key="9">
    <source>
        <dbReference type="SAM" id="Phobius"/>
    </source>
</evidence>
<feature type="transmembrane region" description="Helical" evidence="9">
    <location>
        <begin position="74"/>
        <end position="98"/>
    </location>
</feature>
<dbReference type="GO" id="GO:0016020">
    <property type="term" value="C:membrane"/>
    <property type="evidence" value="ECO:0007669"/>
    <property type="project" value="UniProtKB-SubCell"/>
</dbReference>
<gene>
    <name evidence="10" type="ORF">Nlim_0661</name>
</gene>
<evidence type="ECO:0000256" key="2">
    <source>
        <dbReference type="ARBA" id="ARBA00004141"/>
    </source>
</evidence>
<comment type="similarity">
    <text evidence="3">Belongs to the inorganic phosphate transporter (PiT) (TC 2.A.20) family.</text>
</comment>
<dbReference type="Pfam" id="PF01384">
    <property type="entry name" value="PHO4"/>
    <property type="match status" value="1"/>
</dbReference>
<evidence type="ECO:0000256" key="3">
    <source>
        <dbReference type="ARBA" id="ARBA00009916"/>
    </source>
</evidence>
<dbReference type="Proteomes" id="UP000004348">
    <property type="component" value="Chromosome"/>
</dbReference>
<dbReference type="InterPro" id="IPR001204">
    <property type="entry name" value="Phos_transporter"/>
</dbReference>
<accession>F3KJK3</accession>
<keyword evidence="4" id="KW-0813">Transport</keyword>
<dbReference type="GO" id="GO:0005315">
    <property type="term" value="F:phosphate transmembrane transporter activity"/>
    <property type="evidence" value="ECO:0007669"/>
    <property type="project" value="InterPro"/>
</dbReference>
<keyword evidence="7 9" id="KW-1133">Transmembrane helix</keyword>
<comment type="subcellular location">
    <subcellularLocation>
        <location evidence="2">Membrane</location>
        <topology evidence="2">Multi-pass membrane protein</topology>
    </subcellularLocation>
</comment>
<keyword evidence="8 9" id="KW-0472">Membrane</keyword>
<reference evidence="10" key="1">
    <citation type="journal article" date="2011" name="PLoS ONE">
        <title>Genome of a low-salinity ammonia-oxidizing archaeon determined by single-cell and metagenomic analysis.</title>
        <authorList>
            <person name="Blainey P.C."/>
            <person name="Mosier A.C."/>
            <person name="Potanina A."/>
            <person name="Francis C.A."/>
            <person name="Quake S.R."/>
        </authorList>
    </citation>
    <scope>NUCLEOTIDE SEQUENCE [LARGE SCALE GENOMIC DNA]</scope>
    <source>
        <strain evidence="10">SFB1</strain>
    </source>
</reference>
<comment type="function">
    <text evidence="1">Potential transporter for phosphate.</text>
</comment>
<proteinExistence type="inferred from homology"/>
<organism evidence="10">
    <name type="scientific">Candidatus Nitrosarchaeum limnium SFB1</name>
    <dbReference type="NCBI Taxonomy" id="886738"/>
    <lineage>
        <taxon>Archaea</taxon>
        <taxon>Nitrososphaerota</taxon>
        <taxon>Nitrososphaeria</taxon>
        <taxon>Nitrosopumilales</taxon>
        <taxon>Nitrosopumilaceae</taxon>
        <taxon>Nitrosarchaeum</taxon>
    </lineage>
</organism>
<feature type="transmembrane region" description="Helical" evidence="9">
    <location>
        <begin position="132"/>
        <end position="155"/>
    </location>
</feature>
<dbReference type="PATRIC" id="fig|886738.10.peg.737"/>
<evidence type="ECO:0000313" key="10">
    <source>
        <dbReference type="EMBL" id="EGG42480.1"/>
    </source>
</evidence>
<sequence length="328" mass="34338">MYELAIGAIIVALIFDFINGFHDAANSIATVVGTRVLKPFHAVSLAAMANFFGPFLFGVAVATTIGKGIIDPDFVTIHIVIAALVGAIVWNLITWWLGLPSSSSHALVGGIIGAGIAGVGTHVILFGGLEKVFTGILVSPLVGLAGAFLLATLIVKAFANKNPANVNSIFGKLQLVSATYFSLTHGANDGQKTMGIIVLILLTEGVLTTFEVPFWVILIAAIAISLGTFFGGWRIVKTMGARITQLKPYQGFAAETSGATILAILAHIGIPASTTHAISGSIMGAGAVRRVSAVRWGIGKRIVWAWIITIPASAAVAFLIMMIIKFFE</sequence>
<name>F3KJK3_9ARCH</name>
<dbReference type="GO" id="GO:0035435">
    <property type="term" value="P:phosphate ion transmembrane transport"/>
    <property type="evidence" value="ECO:0007669"/>
    <property type="project" value="TreeGrafter"/>
</dbReference>
<dbReference type="AlphaFoldDB" id="F3KJK3"/>
<evidence type="ECO:0000256" key="6">
    <source>
        <dbReference type="ARBA" id="ARBA00022692"/>
    </source>
</evidence>
<keyword evidence="6 9" id="KW-0812">Transmembrane</keyword>
<dbReference type="STRING" id="886738.Nlim_0661"/>
<evidence type="ECO:0000256" key="7">
    <source>
        <dbReference type="ARBA" id="ARBA00022989"/>
    </source>
</evidence>
<feature type="transmembrane region" description="Helical" evidence="9">
    <location>
        <begin position="212"/>
        <end position="233"/>
    </location>
</feature>